<dbReference type="InterPro" id="IPR017907">
    <property type="entry name" value="Znf_RING_CS"/>
</dbReference>
<dbReference type="Proteomes" id="UP001217089">
    <property type="component" value="Unassembled WGS sequence"/>
</dbReference>
<proteinExistence type="predicted"/>
<evidence type="ECO:0000256" key="1">
    <source>
        <dbReference type="ARBA" id="ARBA00022723"/>
    </source>
</evidence>
<dbReference type="PANTHER" id="PTHR24104:SF25">
    <property type="entry name" value="PROTEIN LIN-41"/>
    <property type="match status" value="1"/>
</dbReference>
<keyword evidence="9" id="KW-1185">Reference proteome</keyword>
<feature type="repeat" description="NHL" evidence="6">
    <location>
        <begin position="263"/>
        <end position="306"/>
    </location>
</feature>
<sequence length="436" mass="49111">MATEVVDQIEDTFLSCTICFQHFVKPKALPCLHTFCEGCIRDYVTARYEGAGQFPCPVCRQMIYMPPNGVMGFPDNHFIVSLKDTVDWQSQHSPNRSEESDRFTYVSEKIPILSENHPVAYMPQHSASPNTTIGHFGMDVEGFVHVSGMAISFVTDDIVIADCSLNKIIIYSLHGQYRGSFVCDCSIRDVCVTRFGTILVSVSRCGSAILREYDFGGKLIGQYGSFYKYDNPFGITITNREKILITSLQNNCIHVFTERKKPSIKFGSRGSGPNHFVLPYYVAVNSRDDIIVADSGNHRIKLHKNDGSFISSFGVQGSKDGQLFYPMGICVDRHDNIYVADANNFRVQMFSQEGVYLATPLRDTHRFGMDVKPTNVVIHNQQLIVALRGTKFAELRVYGWDTSHICRIETNVTSATCCGCFDAFLKKRRKMAYDEI</sequence>
<dbReference type="InterPro" id="IPR001258">
    <property type="entry name" value="NHL_repeat"/>
</dbReference>
<evidence type="ECO:0000256" key="3">
    <source>
        <dbReference type="ARBA" id="ARBA00022771"/>
    </source>
</evidence>
<organism evidence="8 9">
    <name type="scientific">Tegillarca granosa</name>
    <name type="common">Malaysian cockle</name>
    <name type="synonym">Anadara granosa</name>
    <dbReference type="NCBI Taxonomy" id="220873"/>
    <lineage>
        <taxon>Eukaryota</taxon>
        <taxon>Metazoa</taxon>
        <taxon>Spiralia</taxon>
        <taxon>Lophotrochozoa</taxon>
        <taxon>Mollusca</taxon>
        <taxon>Bivalvia</taxon>
        <taxon>Autobranchia</taxon>
        <taxon>Pteriomorphia</taxon>
        <taxon>Arcoida</taxon>
        <taxon>Arcoidea</taxon>
        <taxon>Arcidae</taxon>
        <taxon>Tegillarca</taxon>
    </lineage>
</organism>
<evidence type="ECO:0000256" key="5">
    <source>
        <dbReference type="PROSITE-ProRule" id="PRU00175"/>
    </source>
</evidence>
<evidence type="ECO:0000256" key="6">
    <source>
        <dbReference type="PROSITE-ProRule" id="PRU00504"/>
    </source>
</evidence>
<dbReference type="InterPro" id="IPR013083">
    <property type="entry name" value="Znf_RING/FYVE/PHD"/>
</dbReference>
<dbReference type="Gene3D" id="3.30.40.10">
    <property type="entry name" value="Zinc/RING finger domain, C3HC4 (zinc finger)"/>
    <property type="match status" value="1"/>
</dbReference>
<dbReference type="Pfam" id="PF01436">
    <property type="entry name" value="NHL"/>
    <property type="match status" value="2"/>
</dbReference>
<dbReference type="Pfam" id="PF00097">
    <property type="entry name" value="zf-C3HC4"/>
    <property type="match status" value="1"/>
</dbReference>
<dbReference type="InterPro" id="IPR050952">
    <property type="entry name" value="TRIM-NHL_E3_ligases"/>
</dbReference>
<dbReference type="PROSITE" id="PS00518">
    <property type="entry name" value="ZF_RING_1"/>
    <property type="match status" value="1"/>
</dbReference>
<evidence type="ECO:0000313" key="9">
    <source>
        <dbReference type="Proteomes" id="UP001217089"/>
    </source>
</evidence>
<gene>
    <name evidence="8" type="ORF">KUTeg_024619</name>
</gene>
<accession>A0ABQ9DXV8</accession>
<keyword evidence="1" id="KW-0479">Metal-binding</keyword>
<dbReference type="SMART" id="SM00184">
    <property type="entry name" value="RING"/>
    <property type="match status" value="1"/>
</dbReference>
<evidence type="ECO:0000259" key="7">
    <source>
        <dbReference type="PROSITE" id="PS50089"/>
    </source>
</evidence>
<dbReference type="SUPFAM" id="SSF57850">
    <property type="entry name" value="RING/U-box"/>
    <property type="match status" value="1"/>
</dbReference>
<dbReference type="Gene3D" id="2.120.10.30">
    <property type="entry name" value="TolB, C-terminal domain"/>
    <property type="match status" value="2"/>
</dbReference>
<name>A0ABQ9DXV8_TEGGR</name>
<dbReference type="InterPro" id="IPR001841">
    <property type="entry name" value="Znf_RING"/>
</dbReference>
<dbReference type="CDD" id="cd16584">
    <property type="entry name" value="RING-HC_TRIM56_C-V"/>
    <property type="match status" value="1"/>
</dbReference>
<feature type="domain" description="RING-type" evidence="7">
    <location>
        <begin position="16"/>
        <end position="60"/>
    </location>
</feature>
<dbReference type="CDD" id="cd05819">
    <property type="entry name" value="NHL"/>
    <property type="match status" value="1"/>
</dbReference>
<keyword evidence="3 5" id="KW-0863">Zinc-finger</keyword>
<reference evidence="8 9" key="1">
    <citation type="submission" date="2022-12" db="EMBL/GenBank/DDBJ databases">
        <title>Chromosome-level genome of Tegillarca granosa.</title>
        <authorList>
            <person name="Kim J."/>
        </authorList>
    </citation>
    <scope>NUCLEOTIDE SEQUENCE [LARGE SCALE GENOMIC DNA]</scope>
    <source>
        <strain evidence="8">Teg-2019</strain>
        <tissue evidence="8">Adductor muscle</tissue>
    </source>
</reference>
<protein>
    <recommendedName>
        <fullName evidence="7">RING-type domain-containing protein</fullName>
    </recommendedName>
</protein>
<dbReference type="SUPFAM" id="SSF63829">
    <property type="entry name" value="Calcium-dependent phosphotriesterase"/>
    <property type="match status" value="1"/>
</dbReference>
<dbReference type="InterPro" id="IPR011042">
    <property type="entry name" value="6-blade_b-propeller_TolB-like"/>
</dbReference>
<dbReference type="PANTHER" id="PTHR24104">
    <property type="entry name" value="E3 UBIQUITIN-PROTEIN LIGASE NHLRC1-RELATED"/>
    <property type="match status" value="1"/>
</dbReference>
<dbReference type="PROSITE" id="PS50089">
    <property type="entry name" value="ZF_RING_2"/>
    <property type="match status" value="1"/>
</dbReference>
<keyword evidence="4" id="KW-0862">Zinc</keyword>
<evidence type="ECO:0000256" key="2">
    <source>
        <dbReference type="ARBA" id="ARBA00022737"/>
    </source>
</evidence>
<feature type="repeat" description="NHL" evidence="6">
    <location>
        <begin position="310"/>
        <end position="353"/>
    </location>
</feature>
<comment type="caution">
    <text evidence="8">The sequence shown here is derived from an EMBL/GenBank/DDBJ whole genome shotgun (WGS) entry which is preliminary data.</text>
</comment>
<dbReference type="EMBL" id="JARBDR010000923">
    <property type="protein sequence ID" value="KAJ8298088.1"/>
    <property type="molecule type" value="Genomic_DNA"/>
</dbReference>
<dbReference type="InterPro" id="IPR018957">
    <property type="entry name" value="Znf_C3HC4_RING-type"/>
</dbReference>
<keyword evidence="2" id="KW-0677">Repeat</keyword>
<dbReference type="PROSITE" id="PS51125">
    <property type="entry name" value="NHL"/>
    <property type="match status" value="2"/>
</dbReference>
<evidence type="ECO:0000256" key="4">
    <source>
        <dbReference type="ARBA" id="ARBA00022833"/>
    </source>
</evidence>
<evidence type="ECO:0000313" key="8">
    <source>
        <dbReference type="EMBL" id="KAJ8298088.1"/>
    </source>
</evidence>